<evidence type="ECO:0000259" key="5">
    <source>
        <dbReference type="Pfam" id="PF20147"/>
    </source>
</evidence>
<reference evidence="6" key="1">
    <citation type="submission" date="2023-08" db="EMBL/GenBank/DDBJ databases">
        <authorList>
            <person name="Chen Y."/>
            <person name="Shah S."/>
            <person name="Dougan E. K."/>
            <person name="Thang M."/>
            <person name="Chan C."/>
        </authorList>
    </citation>
    <scope>NUCLEOTIDE SEQUENCE</scope>
</reference>
<evidence type="ECO:0000313" key="6">
    <source>
        <dbReference type="EMBL" id="CAJ1383494.1"/>
    </source>
</evidence>
<dbReference type="AlphaFoldDB" id="A0AA36IC39"/>
<organism evidence="6 7">
    <name type="scientific">Effrenium voratum</name>
    <dbReference type="NCBI Taxonomy" id="2562239"/>
    <lineage>
        <taxon>Eukaryota</taxon>
        <taxon>Sar</taxon>
        <taxon>Alveolata</taxon>
        <taxon>Dinophyceae</taxon>
        <taxon>Suessiales</taxon>
        <taxon>Symbiodiniaceae</taxon>
        <taxon>Effrenium</taxon>
    </lineage>
</organism>
<evidence type="ECO:0000256" key="2">
    <source>
        <dbReference type="ARBA" id="ARBA00004613"/>
    </source>
</evidence>
<evidence type="ECO:0000256" key="3">
    <source>
        <dbReference type="ARBA" id="ARBA00022525"/>
    </source>
</evidence>
<keyword evidence="7" id="KW-1185">Reference proteome</keyword>
<feature type="signal peptide" evidence="4">
    <location>
        <begin position="1"/>
        <end position="17"/>
    </location>
</feature>
<proteinExistence type="predicted"/>
<dbReference type="InterPro" id="IPR045379">
    <property type="entry name" value="Crinkler_N"/>
</dbReference>
<dbReference type="GO" id="GO:0043657">
    <property type="term" value="C:host cell"/>
    <property type="evidence" value="ECO:0007669"/>
    <property type="project" value="UniProtKB-SubCell"/>
</dbReference>
<evidence type="ECO:0000256" key="4">
    <source>
        <dbReference type="SAM" id="SignalP"/>
    </source>
</evidence>
<sequence length="464" mass="52047">MLRPELVAIALAFCVSGRPDCSPGTCQTLRPYFKCEFDGRGTAGGGNTIATAKCNPATDIVVRTSFQLPSHVDNGSQPLFFNRMEAFTILKDLPFYSGEERFVFQALAYGFANDNRYLRRWIAKEEILQEHTWREHLFWKTRLVFEVASPAAECQFCMHVSLPLYQLSQDGPDHQKLEHKADEFIVQVSVMQRVVAVELSALPLQDLLQFLIGYVQDLTALAHARIWHDCHIGNVLMQQPEGQDVTFYWHDFAGSSFGNSKPRAEVLQEFIRKMSETIKFTAGRLHAHDPTLSIPSLSVDIFSPGITAEILQRHLREFNLDVQRHVLGWSGDLRLRQAVLRSLGKVLSPRRYEELQLELMKGSAAPQPPPAVWVCQLGSPDGKDFEIVGNAFKITASVSNVDDLKEAIKQKKPNTVSCDADELDIYSRQDGRWVKEAKMSASLRDTDEADCYGFMLPAGAAGAA</sequence>
<feature type="chain" id="PRO_5041312046" description="Crinkler effector protein N-terminal domain-containing protein" evidence="4">
    <location>
        <begin position="18"/>
        <end position="464"/>
    </location>
</feature>
<dbReference type="Pfam" id="PF20147">
    <property type="entry name" value="Crinkler"/>
    <property type="match status" value="1"/>
</dbReference>
<protein>
    <recommendedName>
        <fullName evidence="5">Crinkler effector protein N-terminal domain-containing protein</fullName>
    </recommendedName>
</protein>
<comment type="caution">
    <text evidence="6">The sequence shown here is derived from an EMBL/GenBank/DDBJ whole genome shotgun (WGS) entry which is preliminary data.</text>
</comment>
<evidence type="ECO:0000313" key="7">
    <source>
        <dbReference type="Proteomes" id="UP001178507"/>
    </source>
</evidence>
<dbReference type="Proteomes" id="UP001178507">
    <property type="component" value="Unassembled WGS sequence"/>
</dbReference>
<evidence type="ECO:0000256" key="1">
    <source>
        <dbReference type="ARBA" id="ARBA00004340"/>
    </source>
</evidence>
<comment type="subcellular location">
    <subcellularLocation>
        <location evidence="1">Host cell</location>
    </subcellularLocation>
    <subcellularLocation>
        <location evidence="2">Secreted</location>
    </subcellularLocation>
</comment>
<accession>A0AA36IC39</accession>
<dbReference type="GO" id="GO:0005576">
    <property type="term" value="C:extracellular region"/>
    <property type="evidence" value="ECO:0007669"/>
    <property type="project" value="UniProtKB-SubCell"/>
</dbReference>
<dbReference type="EMBL" id="CAUJNA010001021">
    <property type="protein sequence ID" value="CAJ1383494.1"/>
    <property type="molecule type" value="Genomic_DNA"/>
</dbReference>
<keyword evidence="4" id="KW-0732">Signal</keyword>
<name>A0AA36IC39_9DINO</name>
<gene>
    <name evidence="6" type="ORF">EVOR1521_LOCUS10599</name>
</gene>
<keyword evidence="3" id="KW-0964">Secreted</keyword>
<feature type="domain" description="Crinkler effector protein N-terminal" evidence="5">
    <location>
        <begin position="390"/>
        <end position="439"/>
    </location>
</feature>